<evidence type="ECO:0000313" key="1">
    <source>
        <dbReference type="EMBL" id="MDI1493224.1"/>
    </source>
</evidence>
<accession>A0AA43QX06</accession>
<sequence length="218" mass="24593">MGTYDINTSTITATLIMATGIPELVQNLKMQLSESTSDEISRIHKEALRHQGAEKPQRQRLLFGMLKVFYLRKIDEQLIVGFSKSSWKDSSLNSWSRQERLSSMPKGLRGKMASTRKKSSKILKSAFERDQTFANFQSYRNEIAALSRLESFWTQGIALRFADLEEAVSCLKCCADPRCASLNEAGWSKAIQRGLPANRYKVLDCAEVETAAFLLLAK</sequence>
<protein>
    <submittedName>
        <fullName evidence="1">Uncharacterized protein</fullName>
    </submittedName>
</protein>
<comment type="caution">
    <text evidence="1">The sequence shown here is derived from an EMBL/GenBank/DDBJ whole genome shotgun (WGS) entry which is preliminary data.</text>
</comment>
<dbReference type="EMBL" id="JAPUFD010000024">
    <property type="protein sequence ID" value="MDI1493224.1"/>
    <property type="molecule type" value="Genomic_DNA"/>
</dbReference>
<reference evidence="1" key="1">
    <citation type="journal article" date="2023" name="Genome Biol. Evol.">
        <title>First Whole Genome Sequence and Flow Cytometry Genome Size Data for the Lichen-Forming Fungus Ramalina farinacea (Ascomycota).</title>
        <authorList>
            <person name="Llewellyn T."/>
            <person name="Mian S."/>
            <person name="Hill R."/>
            <person name="Leitch I.J."/>
            <person name="Gaya E."/>
        </authorList>
    </citation>
    <scope>NUCLEOTIDE SEQUENCE</scope>
    <source>
        <strain evidence="1">LIQ254RAFAR</strain>
    </source>
</reference>
<organism evidence="1 2">
    <name type="scientific">Ramalina farinacea</name>
    <dbReference type="NCBI Taxonomy" id="258253"/>
    <lineage>
        <taxon>Eukaryota</taxon>
        <taxon>Fungi</taxon>
        <taxon>Dikarya</taxon>
        <taxon>Ascomycota</taxon>
        <taxon>Pezizomycotina</taxon>
        <taxon>Lecanoromycetes</taxon>
        <taxon>OSLEUM clade</taxon>
        <taxon>Lecanoromycetidae</taxon>
        <taxon>Lecanorales</taxon>
        <taxon>Lecanorineae</taxon>
        <taxon>Ramalinaceae</taxon>
        <taxon>Ramalina</taxon>
    </lineage>
</organism>
<proteinExistence type="predicted"/>
<dbReference type="Proteomes" id="UP001161017">
    <property type="component" value="Unassembled WGS sequence"/>
</dbReference>
<keyword evidence="2" id="KW-1185">Reference proteome</keyword>
<evidence type="ECO:0000313" key="2">
    <source>
        <dbReference type="Proteomes" id="UP001161017"/>
    </source>
</evidence>
<dbReference type="AlphaFoldDB" id="A0AA43QX06"/>
<name>A0AA43QX06_9LECA</name>
<gene>
    <name evidence="1" type="ORF">OHK93_005012</name>
</gene>